<dbReference type="InterPro" id="IPR050230">
    <property type="entry name" value="CALM/Myosin/TropC-like"/>
</dbReference>
<dbReference type="CDD" id="cd00051">
    <property type="entry name" value="EFh"/>
    <property type="match status" value="1"/>
</dbReference>
<name>A0A7R9VK45_9CHLO</name>
<feature type="domain" description="EF-hand" evidence="1">
    <location>
        <begin position="91"/>
        <end position="126"/>
    </location>
</feature>
<evidence type="ECO:0000259" key="1">
    <source>
        <dbReference type="PROSITE" id="PS50222"/>
    </source>
</evidence>
<dbReference type="GO" id="GO:0016460">
    <property type="term" value="C:myosin II complex"/>
    <property type="evidence" value="ECO:0007669"/>
    <property type="project" value="TreeGrafter"/>
</dbReference>
<gene>
    <name evidence="2" type="ORF">CEUR00632_LOCUS14339</name>
</gene>
<dbReference type="PROSITE" id="PS50222">
    <property type="entry name" value="EF_HAND_2"/>
    <property type="match status" value="1"/>
</dbReference>
<dbReference type="EMBL" id="HBEC01030975">
    <property type="protein sequence ID" value="CAD8298008.1"/>
    <property type="molecule type" value="Transcribed_RNA"/>
</dbReference>
<dbReference type="GO" id="GO:0005509">
    <property type="term" value="F:calcium ion binding"/>
    <property type="evidence" value="ECO:0007669"/>
    <property type="project" value="InterPro"/>
</dbReference>
<dbReference type="FunFam" id="1.10.238.10:FF:000001">
    <property type="entry name" value="Calmodulin 1"/>
    <property type="match status" value="1"/>
</dbReference>
<dbReference type="PANTHER" id="PTHR23048">
    <property type="entry name" value="MYOSIN LIGHT CHAIN 1, 3"/>
    <property type="match status" value="1"/>
</dbReference>
<dbReference type="Pfam" id="PF13499">
    <property type="entry name" value="EF-hand_7"/>
    <property type="match status" value="1"/>
</dbReference>
<dbReference type="InterPro" id="IPR011992">
    <property type="entry name" value="EF-hand-dom_pair"/>
</dbReference>
<dbReference type="AlphaFoldDB" id="A0A7R9VK45"/>
<reference evidence="2" key="1">
    <citation type="submission" date="2021-01" db="EMBL/GenBank/DDBJ databases">
        <authorList>
            <person name="Corre E."/>
            <person name="Pelletier E."/>
            <person name="Niang G."/>
            <person name="Scheremetjew M."/>
            <person name="Finn R."/>
            <person name="Kale V."/>
            <person name="Holt S."/>
            <person name="Cochrane G."/>
            <person name="Meng A."/>
            <person name="Brown T."/>
            <person name="Cohen L."/>
        </authorList>
    </citation>
    <scope>NUCLEOTIDE SEQUENCE</scope>
    <source>
        <strain evidence="2">CCMP219</strain>
    </source>
</reference>
<organism evidence="2">
    <name type="scientific">Chlamydomonas euryale</name>
    <dbReference type="NCBI Taxonomy" id="1486919"/>
    <lineage>
        <taxon>Eukaryota</taxon>
        <taxon>Viridiplantae</taxon>
        <taxon>Chlorophyta</taxon>
        <taxon>core chlorophytes</taxon>
        <taxon>Chlorophyceae</taxon>
        <taxon>CS clade</taxon>
        <taxon>Chlamydomonadales</taxon>
        <taxon>Chlamydomonadaceae</taxon>
        <taxon>Chlamydomonas</taxon>
    </lineage>
</organism>
<dbReference type="Gene3D" id="1.10.238.10">
    <property type="entry name" value="EF-hand"/>
    <property type="match status" value="1"/>
</dbReference>
<accession>A0A7R9VK45</accession>
<dbReference type="SUPFAM" id="SSF47473">
    <property type="entry name" value="EF-hand"/>
    <property type="match status" value="1"/>
</dbReference>
<evidence type="ECO:0000313" key="2">
    <source>
        <dbReference type="EMBL" id="CAD8298008.1"/>
    </source>
</evidence>
<dbReference type="PANTHER" id="PTHR23048:SF32">
    <property type="entry name" value="DYNEIN REGULATORY COMPLEX PROTEIN 8"/>
    <property type="match status" value="1"/>
</dbReference>
<sequence length="162" mass="17928">MKPEDQDAMRRRVRDTVVLLEHKEGSRMVDVREIGTLVRVLGVNPTGVQVAGLVEQLNGMVNEGDVLMPLSYVEQVVTAFMVAQEAALFRDDYHTLLRAFRAFDPDGKGFIMAEQLKAALGTKGEALSEDEANKMLAFAADDDGKIFYEDYAAKMAKDGRSI</sequence>
<proteinExistence type="predicted"/>
<protein>
    <recommendedName>
        <fullName evidence="1">EF-hand domain-containing protein</fullName>
    </recommendedName>
</protein>
<dbReference type="InterPro" id="IPR002048">
    <property type="entry name" value="EF_hand_dom"/>
</dbReference>